<gene>
    <name evidence="2" type="ORF">WICPIJ_003249</name>
</gene>
<reference evidence="2" key="2">
    <citation type="submission" date="2021-01" db="EMBL/GenBank/DDBJ databases">
        <authorList>
            <person name="Schikora-Tamarit M.A."/>
        </authorList>
    </citation>
    <scope>NUCLEOTIDE SEQUENCE</scope>
    <source>
        <strain evidence="2">CBS2887</strain>
    </source>
</reference>
<accession>A0A9P8TNW2</accession>
<organism evidence="2 3">
    <name type="scientific">Wickerhamomyces pijperi</name>
    <name type="common">Yeast</name>
    <name type="synonym">Pichia pijperi</name>
    <dbReference type="NCBI Taxonomy" id="599730"/>
    <lineage>
        <taxon>Eukaryota</taxon>
        <taxon>Fungi</taxon>
        <taxon>Dikarya</taxon>
        <taxon>Ascomycota</taxon>
        <taxon>Saccharomycotina</taxon>
        <taxon>Saccharomycetes</taxon>
        <taxon>Phaffomycetales</taxon>
        <taxon>Wickerhamomycetaceae</taxon>
        <taxon>Wickerhamomyces</taxon>
    </lineage>
</organism>
<keyword evidence="1" id="KW-0812">Transmembrane</keyword>
<proteinExistence type="predicted"/>
<dbReference type="EMBL" id="JAEUBG010001794">
    <property type="protein sequence ID" value="KAH3685786.1"/>
    <property type="molecule type" value="Genomic_DNA"/>
</dbReference>
<name>A0A9P8TNW2_WICPI</name>
<evidence type="ECO:0000313" key="3">
    <source>
        <dbReference type="Proteomes" id="UP000774326"/>
    </source>
</evidence>
<reference evidence="2" key="1">
    <citation type="journal article" date="2021" name="Open Biol.">
        <title>Shared evolutionary footprints suggest mitochondrial oxidative damage underlies multiple complex I losses in fungi.</title>
        <authorList>
            <person name="Schikora-Tamarit M.A."/>
            <person name="Marcet-Houben M."/>
            <person name="Nosek J."/>
            <person name="Gabaldon T."/>
        </authorList>
    </citation>
    <scope>NUCLEOTIDE SEQUENCE</scope>
    <source>
        <strain evidence="2">CBS2887</strain>
    </source>
</reference>
<dbReference type="Proteomes" id="UP000774326">
    <property type="component" value="Unassembled WGS sequence"/>
</dbReference>
<feature type="transmembrane region" description="Helical" evidence="1">
    <location>
        <begin position="44"/>
        <end position="65"/>
    </location>
</feature>
<sequence length="105" mass="11863">MGCAGKSLQIWEMEDHWIVDLMSQAEELYTLRREKWLIAVSSKAVSVVAADFAVMGELFLLYAAVVGTDRIVVLDVLLADLLCGYWGSIDVVVHMMFEYCESLKR</sequence>
<evidence type="ECO:0000313" key="2">
    <source>
        <dbReference type="EMBL" id="KAH3685786.1"/>
    </source>
</evidence>
<evidence type="ECO:0000256" key="1">
    <source>
        <dbReference type="SAM" id="Phobius"/>
    </source>
</evidence>
<comment type="caution">
    <text evidence="2">The sequence shown here is derived from an EMBL/GenBank/DDBJ whole genome shotgun (WGS) entry which is preliminary data.</text>
</comment>
<keyword evidence="1" id="KW-1133">Transmembrane helix</keyword>
<keyword evidence="3" id="KW-1185">Reference proteome</keyword>
<dbReference type="AlphaFoldDB" id="A0A9P8TNW2"/>
<protein>
    <submittedName>
        <fullName evidence="2">Uncharacterized protein</fullName>
    </submittedName>
</protein>
<feature type="transmembrane region" description="Helical" evidence="1">
    <location>
        <begin position="71"/>
        <end position="97"/>
    </location>
</feature>
<keyword evidence="1" id="KW-0472">Membrane</keyword>